<evidence type="ECO:0000313" key="1">
    <source>
        <dbReference type="EMBL" id="SCY82368.1"/>
    </source>
</evidence>
<accession>A0A1G5J3T4</accession>
<dbReference type="Proteomes" id="UP000198870">
    <property type="component" value="Unassembled WGS sequence"/>
</dbReference>
<reference evidence="1 2" key="1">
    <citation type="submission" date="2016-10" db="EMBL/GenBank/DDBJ databases">
        <authorList>
            <person name="de Groot N.N."/>
        </authorList>
    </citation>
    <scope>NUCLEOTIDE SEQUENCE [LARGE SCALE GENOMIC DNA]</scope>
    <source>
        <strain evidence="1 2">AA1</strain>
    </source>
</reference>
<keyword evidence="2" id="KW-1185">Reference proteome</keyword>
<dbReference type="AlphaFoldDB" id="A0A1G5J3T4"/>
<sequence>MGLGPNHDIATTEFINAMRARLEREDENLGKNMDDPAVRKNMGALAEAVYRIVTAHTDAVSSPIEDPEFWEWMDQTNRWLQTLAQWQKGVAQALDRWAAATPADLQLKADLAALTQPEELPEPPTTLKGRLS</sequence>
<evidence type="ECO:0000313" key="2">
    <source>
        <dbReference type="Proteomes" id="UP000198870"/>
    </source>
</evidence>
<protein>
    <submittedName>
        <fullName evidence="1">Uncharacterized protein</fullName>
    </submittedName>
</protein>
<organism evidence="1 2">
    <name type="scientific">Desulfoluna spongiiphila</name>
    <dbReference type="NCBI Taxonomy" id="419481"/>
    <lineage>
        <taxon>Bacteria</taxon>
        <taxon>Pseudomonadati</taxon>
        <taxon>Thermodesulfobacteriota</taxon>
        <taxon>Desulfobacteria</taxon>
        <taxon>Desulfobacterales</taxon>
        <taxon>Desulfolunaceae</taxon>
        <taxon>Desulfoluna</taxon>
    </lineage>
</organism>
<name>A0A1G5J3T4_9BACT</name>
<dbReference type="EMBL" id="FMUX01000024">
    <property type="protein sequence ID" value="SCY82368.1"/>
    <property type="molecule type" value="Genomic_DNA"/>
</dbReference>
<dbReference type="STRING" id="419481.SAMN05216233_12424"/>
<gene>
    <name evidence="1" type="ORF">SAMN05216233_12424</name>
</gene>
<dbReference type="RefSeq" id="WP_092214677.1">
    <property type="nucleotide sequence ID" value="NZ_FMUX01000024.1"/>
</dbReference>
<dbReference type="OrthoDB" id="3377330at2"/>
<proteinExistence type="predicted"/>